<dbReference type="STRING" id="361077.A0A151Z8A7"/>
<dbReference type="PANTHER" id="PTHR11098">
    <property type="entry name" value="NICOTINATE PHOSPHORIBOSYLTRANSFERASE"/>
    <property type="match status" value="1"/>
</dbReference>
<evidence type="ECO:0000259" key="13">
    <source>
        <dbReference type="Pfam" id="PF17767"/>
    </source>
</evidence>
<dbReference type="InterPro" id="IPR006405">
    <property type="entry name" value="Nic_PRibTrfase_pncB"/>
</dbReference>
<evidence type="ECO:0000256" key="9">
    <source>
        <dbReference type="ARBA" id="ARBA00048668"/>
    </source>
</evidence>
<evidence type="ECO:0000256" key="11">
    <source>
        <dbReference type="SAM" id="MobiDB-lite"/>
    </source>
</evidence>
<organism evidence="15 16">
    <name type="scientific">Tieghemostelium lacteum</name>
    <name type="common">Slime mold</name>
    <name type="synonym">Dictyostelium lacteum</name>
    <dbReference type="NCBI Taxonomy" id="361077"/>
    <lineage>
        <taxon>Eukaryota</taxon>
        <taxon>Amoebozoa</taxon>
        <taxon>Evosea</taxon>
        <taxon>Eumycetozoa</taxon>
        <taxon>Dictyostelia</taxon>
        <taxon>Dictyosteliales</taxon>
        <taxon>Raperosteliaceae</taxon>
        <taxon>Tieghemostelium</taxon>
    </lineage>
</organism>
<feature type="domain" description="Nicotinate/nicotinamide phosphoribosyltransferase" evidence="12">
    <location>
        <begin position="237"/>
        <end position="456"/>
    </location>
</feature>
<dbReference type="EC" id="6.3.4.21" evidence="3 10"/>
<keyword evidence="4" id="KW-0597">Phosphoprotein</keyword>
<protein>
    <recommendedName>
        <fullName evidence="3 10">Nicotinate phosphoribosyltransferase</fullName>
        <ecNumber evidence="3 10">6.3.4.21</ecNumber>
    </recommendedName>
</protein>
<evidence type="ECO:0000256" key="7">
    <source>
        <dbReference type="ARBA" id="ARBA00022679"/>
    </source>
</evidence>
<comment type="PTM">
    <text evidence="10">Transiently phosphorylated on a His residue during the reaction cycle. Phosphorylation strongly increases the affinity for substrates and increases the rate of nicotinate D-ribonucleotide production. Dephosphorylation regenerates the low-affinity form of the enzyme, leading to product release.</text>
</comment>
<comment type="pathway">
    <text evidence="1 10">Cofactor biosynthesis; NAD(+) biosynthesis; nicotinate D-ribonucleotide from nicotinate: step 1/1.</text>
</comment>
<dbReference type="PIRSF" id="PIRSF000484">
    <property type="entry name" value="NAPRT"/>
    <property type="match status" value="1"/>
</dbReference>
<evidence type="ECO:0000313" key="16">
    <source>
        <dbReference type="Proteomes" id="UP000076078"/>
    </source>
</evidence>
<dbReference type="GO" id="GO:0005829">
    <property type="term" value="C:cytosol"/>
    <property type="evidence" value="ECO:0007669"/>
    <property type="project" value="TreeGrafter"/>
</dbReference>
<comment type="catalytic activity">
    <reaction evidence="9 10">
        <text>5-phospho-alpha-D-ribose 1-diphosphate + nicotinate + ATP + H2O = nicotinate beta-D-ribonucleotide + ADP + phosphate + diphosphate</text>
        <dbReference type="Rhea" id="RHEA:36163"/>
        <dbReference type="ChEBI" id="CHEBI:15377"/>
        <dbReference type="ChEBI" id="CHEBI:30616"/>
        <dbReference type="ChEBI" id="CHEBI:32544"/>
        <dbReference type="ChEBI" id="CHEBI:33019"/>
        <dbReference type="ChEBI" id="CHEBI:43474"/>
        <dbReference type="ChEBI" id="CHEBI:57502"/>
        <dbReference type="ChEBI" id="CHEBI:58017"/>
        <dbReference type="ChEBI" id="CHEBI:456216"/>
        <dbReference type="EC" id="6.3.4.21"/>
    </reaction>
</comment>
<dbReference type="Proteomes" id="UP000076078">
    <property type="component" value="Unassembled WGS sequence"/>
</dbReference>
<dbReference type="FunCoup" id="A0A151Z8A7">
    <property type="interactions" value="213"/>
</dbReference>
<comment type="similarity">
    <text evidence="2 10">Belongs to the NAPRTase family.</text>
</comment>
<dbReference type="InterPro" id="IPR040727">
    <property type="entry name" value="NAPRTase_N"/>
</dbReference>
<evidence type="ECO:0000256" key="1">
    <source>
        <dbReference type="ARBA" id="ARBA00004952"/>
    </source>
</evidence>
<keyword evidence="6 10" id="KW-0662">Pyridine nucleotide biosynthesis</keyword>
<dbReference type="CDD" id="cd01570">
    <property type="entry name" value="NAPRTase_A"/>
    <property type="match status" value="1"/>
</dbReference>
<evidence type="ECO:0000256" key="6">
    <source>
        <dbReference type="ARBA" id="ARBA00022642"/>
    </source>
</evidence>
<evidence type="ECO:0000256" key="3">
    <source>
        <dbReference type="ARBA" id="ARBA00013236"/>
    </source>
</evidence>
<dbReference type="NCBIfam" id="TIGR01513">
    <property type="entry name" value="NAPRTase_put"/>
    <property type="match status" value="1"/>
</dbReference>
<dbReference type="OMA" id="VYFPGSP"/>
<dbReference type="GO" id="GO:0034355">
    <property type="term" value="P:NAD+ biosynthetic process via the salvage pathway"/>
    <property type="evidence" value="ECO:0007669"/>
    <property type="project" value="TreeGrafter"/>
</dbReference>
<comment type="function">
    <text evidence="8">Catalyzes the first step in the biosynthesis of NAD from nicotinic acid, the ATP-dependent synthesis of beta-nicotinate D-ribonucleotide from nicotinate and 5-phospho-D-ribose 1-phosphate. Helps prevent cellular oxidative stress via its role in NAD biosynthesis.</text>
</comment>
<dbReference type="InterPro" id="IPR041525">
    <property type="entry name" value="N/Namide_PRibTrfase"/>
</dbReference>
<dbReference type="GO" id="GO:0004516">
    <property type="term" value="F:nicotinate phosphoribosyltransferase activity"/>
    <property type="evidence" value="ECO:0007669"/>
    <property type="project" value="UniProtKB-UniRule"/>
</dbReference>
<dbReference type="InterPro" id="IPR041619">
    <property type="entry name" value="NAPRTase_C"/>
</dbReference>
<evidence type="ECO:0000256" key="8">
    <source>
        <dbReference type="ARBA" id="ARBA00023426"/>
    </source>
</evidence>
<feature type="domain" description="Nicotinate phosphoribosyltransferase N-terminal" evidence="13">
    <location>
        <begin position="66"/>
        <end position="192"/>
    </location>
</feature>
<keyword evidence="16" id="KW-1185">Reference proteome</keyword>
<keyword evidence="5 10" id="KW-0436">Ligase</keyword>
<evidence type="ECO:0000259" key="12">
    <source>
        <dbReference type="Pfam" id="PF04095"/>
    </source>
</evidence>
<dbReference type="Pfam" id="PF17767">
    <property type="entry name" value="NAPRTase_N"/>
    <property type="match status" value="1"/>
</dbReference>
<dbReference type="Pfam" id="PF17956">
    <property type="entry name" value="NAPRTase_C"/>
    <property type="match status" value="1"/>
</dbReference>
<feature type="domain" description="Nicotinate phosphoribosyltransferase C-terminal" evidence="14">
    <location>
        <begin position="461"/>
        <end position="578"/>
    </location>
</feature>
<dbReference type="PANTHER" id="PTHR11098:SF1">
    <property type="entry name" value="NICOTINATE PHOSPHORIBOSYLTRANSFERASE"/>
    <property type="match status" value="1"/>
</dbReference>
<keyword evidence="7 10" id="KW-0808">Transferase</keyword>
<evidence type="ECO:0000259" key="14">
    <source>
        <dbReference type="Pfam" id="PF17956"/>
    </source>
</evidence>
<gene>
    <name evidence="15" type="ORF">DLAC_08779</name>
</gene>
<dbReference type="Gene3D" id="3.20.140.10">
    <property type="entry name" value="nicotinate phosphoribosyltransferase"/>
    <property type="match status" value="2"/>
</dbReference>
<dbReference type="SUPFAM" id="SSF51690">
    <property type="entry name" value="Nicotinate/Quinolinate PRTase C-terminal domain-like"/>
    <property type="match status" value="1"/>
</dbReference>
<reference evidence="15 16" key="1">
    <citation type="submission" date="2015-12" db="EMBL/GenBank/DDBJ databases">
        <title>Dictyostelia acquired genes for synthesis and detection of signals that induce cell-type specialization by lateral gene transfer from prokaryotes.</title>
        <authorList>
            <person name="Gloeckner G."/>
            <person name="Schaap P."/>
        </authorList>
    </citation>
    <scope>NUCLEOTIDE SEQUENCE [LARGE SCALE GENOMIC DNA]</scope>
    <source>
        <strain evidence="15 16">TK</strain>
    </source>
</reference>
<name>A0A151Z8A7_TIELA</name>
<dbReference type="InParanoid" id="A0A151Z8A7"/>
<dbReference type="InterPro" id="IPR007229">
    <property type="entry name" value="Nic_PRibTrfase-Fam"/>
</dbReference>
<dbReference type="SUPFAM" id="SSF54675">
    <property type="entry name" value="Nicotinate/Quinolinate PRTase N-terminal domain-like"/>
    <property type="match status" value="1"/>
</dbReference>
<sequence length="594" mass="66921">MSQSFTPLKRKNDQINNTQEESDHLYQTKELKRVNTVIYDHVGISQSSNGNGGIRMKPLNAFVTPLLTDLYQITMAYSLWKNNRHQVPTVFDLYFRKAPFGGEFTVFAGLEEVIRFVSDFHFTKDECNHIREMIPEVDEGFIEYLSKLNSSELTLYAIKEGSVVFPRIPLIRVEGPMIICQLMETTLLCLVNFASLVATNAARHRLAVGKDKIMLEYGLRRAQGPDGAMSASRYSYLGGADGTSNVLAHCFFGIPIKGTHAHSFVTSYNKEEDLKDRTIVDPQGNTHDLYELAKHYRKELGYTNTVLSELAAFTAYARTFPNGLLSLVDTYDTMNSGVPNFLCLALALHKIGYKAVGIRLDSGDLSYLSKASRRLFTEVGKKYQIDYFEKFRIVASNDLNEPTITALNRQGHEIDVFAIGTNLVTCQAQPALGCVYKLVEIDGAPRIKLSQETSKVTLPGRKTAYRLYGSEGHPLVDLLILEQNNANGDSQNNQVPKVGEKVLCLHPFEEQKRVVVTPKQVELLHQKVFSNGEVCVPLPTLEQVRSFCLHEISKIREDHIRISNPTPYKVSVSKELYDSLHQLWLQSVPIKELE</sequence>
<evidence type="ECO:0000256" key="10">
    <source>
        <dbReference type="RuleBase" id="RU365100"/>
    </source>
</evidence>
<dbReference type="InterPro" id="IPR036068">
    <property type="entry name" value="Nicotinate_pribotase-like_C"/>
</dbReference>
<dbReference type="Gene3D" id="3.20.20.70">
    <property type="entry name" value="Aldolase class I"/>
    <property type="match status" value="1"/>
</dbReference>
<dbReference type="GO" id="GO:0016757">
    <property type="term" value="F:glycosyltransferase activity"/>
    <property type="evidence" value="ECO:0007669"/>
    <property type="project" value="UniProtKB-KW"/>
</dbReference>
<comment type="caution">
    <text evidence="15">The sequence shown here is derived from an EMBL/GenBank/DDBJ whole genome shotgun (WGS) entry which is preliminary data.</text>
</comment>
<feature type="region of interest" description="Disordered" evidence="11">
    <location>
        <begin position="1"/>
        <end position="22"/>
    </location>
</feature>
<evidence type="ECO:0000256" key="5">
    <source>
        <dbReference type="ARBA" id="ARBA00022598"/>
    </source>
</evidence>
<proteinExistence type="inferred from homology"/>
<dbReference type="InterPro" id="IPR013785">
    <property type="entry name" value="Aldolase_TIM"/>
</dbReference>
<evidence type="ECO:0000256" key="4">
    <source>
        <dbReference type="ARBA" id="ARBA00022553"/>
    </source>
</evidence>
<evidence type="ECO:0000256" key="2">
    <source>
        <dbReference type="ARBA" id="ARBA00010897"/>
    </source>
</evidence>
<dbReference type="OrthoDB" id="193380at2759"/>
<dbReference type="UniPathway" id="UPA00253">
    <property type="reaction ID" value="UER00457"/>
</dbReference>
<dbReference type="EMBL" id="LODT01000037">
    <property type="protein sequence ID" value="KYQ90181.1"/>
    <property type="molecule type" value="Genomic_DNA"/>
</dbReference>
<accession>A0A151Z8A7</accession>
<dbReference type="Pfam" id="PF04095">
    <property type="entry name" value="NAPRTase"/>
    <property type="match status" value="1"/>
</dbReference>
<dbReference type="AlphaFoldDB" id="A0A151Z8A7"/>
<evidence type="ECO:0000313" key="15">
    <source>
        <dbReference type="EMBL" id="KYQ90181.1"/>
    </source>
</evidence>
<keyword evidence="15" id="KW-0328">Glycosyltransferase</keyword>